<evidence type="ECO:0000256" key="9">
    <source>
        <dbReference type="ARBA" id="ARBA00022691"/>
    </source>
</evidence>
<evidence type="ECO:0000256" key="2">
    <source>
        <dbReference type="ARBA" id="ARBA00004797"/>
    </source>
</evidence>
<evidence type="ECO:0000256" key="5">
    <source>
        <dbReference type="ARBA" id="ARBA00012779"/>
    </source>
</evidence>
<evidence type="ECO:0000256" key="11">
    <source>
        <dbReference type="ARBA" id="ARBA00025588"/>
    </source>
</evidence>
<evidence type="ECO:0000256" key="16">
    <source>
        <dbReference type="SAM" id="MobiDB-lite"/>
    </source>
</evidence>
<comment type="catalytic activity">
    <reaction evidence="15">
        <text>7-[(3S)-(3-amino-3-methoxycarbonyl)propyl]wyosine(37) in tRNA(Phe) + S-adenosyl-L-methionine + CO2 = wybutosine(37) in tRNA(Phe) + S-adenosyl-L-homocysteine + 2 H(+)</text>
        <dbReference type="Rhea" id="RHEA:37119"/>
        <dbReference type="Rhea" id="RHEA-COMP:11844"/>
        <dbReference type="Rhea" id="RHEA-COMP:11847"/>
        <dbReference type="ChEBI" id="CHEBI:15378"/>
        <dbReference type="ChEBI" id="CHEBI:16526"/>
        <dbReference type="ChEBI" id="CHEBI:57856"/>
        <dbReference type="ChEBI" id="CHEBI:59789"/>
        <dbReference type="ChEBI" id="CHEBI:73544"/>
        <dbReference type="ChEBI" id="CHEBI:74275"/>
        <dbReference type="EC" id="2.3.1.231"/>
    </reaction>
</comment>
<evidence type="ECO:0000256" key="12">
    <source>
        <dbReference type="ARBA" id="ARBA00029750"/>
    </source>
</evidence>
<evidence type="ECO:0000256" key="3">
    <source>
        <dbReference type="ARBA" id="ARBA00010703"/>
    </source>
</evidence>
<comment type="catalytic activity">
    <reaction evidence="1">
        <text>7-[(3S)-3-amino-3-carboxypropyl]wyosine(37) in tRNA(Phe) + S-adenosyl-L-methionine = 7-[(3S)-(3-amino-3-methoxycarbonyl)propyl]wyosine(37) in tRNA(Phe) + S-adenosyl-L-homocysteine</text>
        <dbReference type="Rhea" id="RHEA:36903"/>
        <dbReference type="Rhea" id="RHEA-COMP:10379"/>
        <dbReference type="Rhea" id="RHEA-COMP:11844"/>
        <dbReference type="ChEBI" id="CHEBI:57856"/>
        <dbReference type="ChEBI" id="CHEBI:59789"/>
        <dbReference type="ChEBI" id="CHEBI:73543"/>
        <dbReference type="ChEBI" id="CHEBI:74275"/>
        <dbReference type="EC" id="2.1.1.290"/>
    </reaction>
</comment>
<dbReference type="InterPro" id="IPR029063">
    <property type="entry name" value="SAM-dependent_MTases_sf"/>
</dbReference>
<evidence type="ECO:0000256" key="1">
    <source>
        <dbReference type="ARBA" id="ARBA00001806"/>
    </source>
</evidence>
<dbReference type="AlphaFoldDB" id="A0A7G2CB30"/>
<reference evidence="18 19" key="1">
    <citation type="submission" date="2020-08" db="EMBL/GenBank/DDBJ databases">
        <authorList>
            <person name="Newling K."/>
            <person name="Davey J."/>
            <person name="Forrester S."/>
        </authorList>
    </citation>
    <scope>NUCLEOTIDE SEQUENCE [LARGE SCALE GENOMIC DNA]</scope>
    <source>
        <strain evidence="19">Crithidia deanei Carvalho (ATCC PRA-265)</strain>
    </source>
</reference>
<dbReference type="Gene3D" id="2.60.120.650">
    <property type="entry name" value="Cupin"/>
    <property type="match status" value="1"/>
</dbReference>
<keyword evidence="10" id="KW-0819">tRNA processing</keyword>
<dbReference type="EC" id="2.1.1.290" evidence="5"/>
<comment type="similarity">
    <text evidence="3">Belongs to the methyltransferase superfamily. LCMT family.</text>
</comment>
<dbReference type="InterPro" id="IPR011043">
    <property type="entry name" value="Gal_Oxase/kelch_b-propeller"/>
</dbReference>
<dbReference type="GO" id="GO:0008175">
    <property type="term" value="F:tRNA methyltransferase activity"/>
    <property type="evidence" value="ECO:0007669"/>
    <property type="project" value="TreeGrafter"/>
</dbReference>
<evidence type="ECO:0000256" key="6">
    <source>
        <dbReference type="ARBA" id="ARBA00018045"/>
    </source>
</evidence>
<gene>
    <name evidence="18" type="ORF">ADEAN_000421200</name>
</gene>
<dbReference type="InterPro" id="IPR041667">
    <property type="entry name" value="Cupin_8"/>
</dbReference>
<organism evidence="18 19">
    <name type="scientific">Angomonas deanei</name>
    <dbReference type="NCBI Taxonomy" id="59799"/>
    <lineage>
        <taxon>Eukaryota</taxon>
        <taxon>Discoba</taxon>
        <taxon>Euglenozoa</taxon>
        <taxon>Kinetoplastea</taxon>
        <taxon>Metakinetoplastina</taxon>
        <taxon>Trypanosomatida</taxon>
        <taxon>Trypanosomatidae</taxon>
        <taxon>Strigomonadinae</taxon>
        <taxon>Angomonas</taxon>
    </lineage>
</organism>
<dbReference type="Gene3D" id="2.120.10.80">
    <property type="entry name" value="Kelch-type beta propeller"/>
    <property type="match status" value="1"/>
</dbReference>
<evidence type="ECO:0000256" key="13">
    <source>
        <dbReference type="ARBA" id="ARBA00030231"/>
    </source>
</evidence>
<proteinExistence type="inferred from homology"/>
<keyword evidence="8 18" id="KW-0808">Transferase</keyword>
<dbReference type="SUPFAM" id="SSF51197">
    <property type="entry name" value="Clavaminate synthase-like"/>
    <property type="match status" value="1"/>
</dbReference>
<dbReference type="SUPFAM" id="SSF50965">
    <property type="entry name" value="Galactose oxidase, central domain"/>
    <property type="match status" value="1"/>
</dbReference>
<protein>
    <recommendedName>
        <fullName evidence="6">tRNA wybutosine-synthesizing protein 4</fullName>
        <ecNumber evidence="5">2.1.1.290</ecNumber>
        <ecNumber evidence="4">2.3.1.231</ecNumber>
    </recommendedName>
    <alternativeName>
        <fullName evidence="13">Leucine carboxyl methyltransferase 2</fullName>
    </alternativeName>
    <alternativeName>
        <fullName evidence="14">tRNA(Phe) (7-(3-amino-3-(methoxycarbonyl)propyl)wyosine(37)-N)-methoxycarbonyltransferase</fullName>
    </alternativeName>
    <alternativeName>
        <fullName evidence="12">tRNA(Phe) (7-(3-amino-3-carboxypropyl)wyosine(37)-O)-methyltransferase</fullName>
    </alternativeName>
</protein>
<dbReference type="UniPathway" id="UPA00375"/>
<name>A0A7G2CB30_9TRYP</name>
<dbReference type="VEuPathDB" id="TriTrypDB:ADEAN_000421200"/>
<evidence type="ECO:0000256" key="10">
    <source>
        <dbReference type="ARBA" id="ARBA00022694"/>
    </source>
</evidence>
<feature type="region of interest" description="Disordered" evidence="16">
    <location>
        <begin position="1"/>
        <end position="20"/>
    </location>
</feature>
<feature type="domain" description="JmjC" evidence="17">
    <location>
        <begin position="869"/>
        <end position="1021"/>
    </location>
</feature>
<dbReference type="GO" id="GO:0030488">
    <property type="term" value="P:tRNA methylation"/>
    <property type="evidence" value="ECO:0007669"/>
    <property type="project" value="TreeGrafter"/>
</dbReference>
<evidence type="ECO:0000256" key="8">
    <source>
        <dbReference type="ARBA" id="ARBA00022679"/>
    </source>
</evidence>
<dbReference type="SUPFAM" id="SSF53335">
    <property type="entry name" value="S-adenosyl-L-methionine-dependent methyltransferases"/>
    <property type="match status" value="1"/>
</dbReference>
<dbReference type="InterPro" id="IPR003347">
    <property type="entry name" value="JmjC_dom"/>
</dbReference>
<accession>A0A7G2CB30</accession>
<comment type="function">
    <text evidence="11">Probable S-adenosyl-L-methionine-dependent methyltransferase that acts as a component of the wybutosine biosynthesis pathway. Wybutosine is a hyper modified guanosine with a tricyclic base found at the 3'-position adjacent to the anticodon of eukaryotic phenylalanine tRNA. May methylate the carboxyl group of leucine residues to form alpha-leucine ester residues.</text>
</comment>
<dbReference type="Proteomes" id="UP000515908">
    <property type="component" value="Chromosome 07"/>
</dbReference>
<dbReference type="Pfam" id="PF13418">
    <property type="entry name" value="Beta-prop_TYW4"/>
    <property type="match status" value="1"/>
</dbReference>
<dbReference type="PANTHER" id="PTHR46529">
    <property type="entry name" value="TRNA WYBUTOSINE-SYNTHESIZING PROTEIN 4"/>
    <property type="match status" value="1"/>
</dbReference>
<dbReference type="InterPro" id="IPR015915">
    <property type="entry name" value="Kelch-typ_b-propeller"/>
</dbReference>
<dbReference type="PANTHER" id="PTHR46529:SF1">
    <property type="entry name" value="TRNA WYBUTOSINE-SYNTHESIZING PROTEIN 4"/>
    <property type="match status" value="1"/>
</dbReference>
<dbReference type="Pfam" id="PF04072">
    <property type="entry name" value="LCM"/>
    <property type="match status" value="1"/>
</dbReference>
<dbReference type="InterPro" id="IPR007213">
    <property type="entry name" value="Ppm1/Ppm2/Tcmp"/>
</dbReference>
<keyword evidence="7 18" id="KW-0489">Methyltransferase</keyword>
<sequence>MENTPPETISKRKEKKAKRVNKKISLPGSVDVRVQHTNDDSVVSKRSAVSCGYVADPFLRLFVRKPTRRSPLVNRGYYLRMVVMTDLITKCIEKCLAMPSNSSHSVQVISLGAGYDTFALRYLLGDQAHEHSGPVHFYDVDFPEVMQSKAALMSAAPPGTFPVDWSIQYENAANPVSSASYSAVGVDLRRSEEVLLESLQNVSSQFSSSNLTIVYAECVMQYMPAEKAASLIQTLATHFPNLYFFAYDQLHPSDSFGKVMTGALQQKQSPLLSVATVPGGTEMIARAKEGGMRHVRFANFYDLSRQYIDESETERERVDRLEAFDEFEEWGEMCEHYGITFATTAKEPMQLGDCFTGCEAKTPGLPSNKQVSVHHWPSGRFGFAGWGNGNVHREELANGDVLLVSFGGFDVIKQHQRVNTFRVHSLREGEVRTVLQENEHTPPGLVFHSFDRLGPFTYVVAGGRTSPTSVNGDVFIFKLHMTATQEVSINSTLSVTCTRIASGSSLTERYRHASVVIGDNKLLLVGGKNSSGQCVTEACLLEIQEGQAVTVQPITLEGLPPLFSAAAAKLSDGRILLCGGVNCAFKAYDTMWYLDIGKGKVDVVQQCAALERFSHTATTVQLDGEEFVLIVGGTSTRPKEVVNLDPIFYNVKSGQMEVPHVEGELPSWSRHACVELASGVIGVVGGGYTCFSFATFTAKPALLYLSPDAEQNMKRCLVASRESLPNGTDPTVGANIQRLSNFLCTERERVRELTFSPEIFRNVATKAEKPCVFRNVNMGSCTTKWADPAYLKSVEGETVVSVHVAEGSHLLDFVRKNFTFRHVQFSELVDHLVSSNAYHREHGEVPQETWYYRSVSTHMKTERSDVWKDFSALGKDLVLPPGVDSFVGPRLHQSCLRINTAPLQLWTHYDTMDNVLLQVTGRKRVVLFPPSQYNNLYMSGSSSPVIDLDHPDLVQYPRMIEALKHSTEVTLEPGDMLYFPANWFHHITTLQGDTPLVISVNAFFHHFESPDYDAKDLYGNKDLPAVTQLRESILNQTRAAMASAQVNPGCALPVEYKEFALRQIIHDLESLANDITAGAQTL</sequence>
<evidence type="ECO:0000259" key="17">
    <source>
        <dbReference type="PROSITE" id="PS51184"/>
    </source>
</evidence>
<dbReference type="PROSITE" id="PS51184">
    <property type="entry name" value="JMJC"/>
    <property type="match status" value="1"/>
</dbReference>
<evidence type="ECO:0000313" key="19">
    <source>
        <dbReference type="Proteomes" id="UP000515908"/>
    </source>
</evidence>
<dbReference type="GO" id="GO:0031591">
    <property type="term" value="P:wybutosine biosynthetic process"/>
    <property type="evidence" value="ECO:0007669"/>
    <property type="project" value="TreeGrafter"/>
</dbReference>
<comment type="pathway">
    <text evidence="2">tRNA modification; wybutosine-tRNA(Phe) biosynthesis.</text>
</comment>
<keyword evidence="9" id="KW-0949">S-adenosyl-L-methionine</keyword>
<dbReference type="EMBL" id="LR877151">
    <property type="protein sequence ID" value="CAD2216739.1"/>
    <property type="molecule type" value="Genomic_DNA"/>
</dbReference>
<evidence type="ECO:0000256" key="7">
    <source>
        <dbReference type="ARBA" id="ARBA00022603"/>
    </source>
</evidence>
<dbReference type="Gene3D" id="3.40.50.150">
    <property type="entry name" value="Vaccinia Virus protein VP39"/>
    <property type="match status" value="1"/>
</dbReference>
<evidence type="ECO:0000256" key="15">
    <source>
        <dbReference type="ARBA" id="ARBA00049250"/>
    </source>
</evidence>
<dbReference type="EC" id="2.3.1.231" evidence="4"/>
<keyword evidence="19" id="KW-1185">Reference proteome</keyword>
<dbReference type="Pfam" id="PF13621">
    <property type="entry name" value="Cupin_8"/>
    <property type="match status" value="1"/>
</dbReference>
<evidence type="ECO:0000313" key="18">
    <source>
        <dbReference type="EMBL" id="CAD2216739.1"/>
    </source>
</evidence>
<evidence type="ECO:0000256" key="14">
    <source>
        <dbReference type="ARBA" id="ARBA00030847"/>
    </source>
</evidence>
<evidence type="ECO:0000256" key="4">
    <source>
        <dbReference type="ARBA" id="ARBA00012155"/>
    </source>
</evidence>